<dbReference type="AlphaFoldDB" id="A0A6P1QTC8"/>
<reference evidence="1 2" key="1">
    <citation type="submission" date="2018-04" db="EMBL/GenBank/DDBJ databases">
        <title>Characteristic and Complete Genome Sequencing of A Novel Member of Infective Endocarditis Causative Bacteria: Bergeyella cardium QL-PH.</title>
        <authorList>
            <person name="Pan H."/>
            <person name="Sun E."/>
            <person name="Zhang Y."/>
        </authorList>
    </citation>
    <scope>NUCLEOTIDE SEQUENCE [LARGE SCALE GENOMIC DNA]</scope>
    <source>
        <strain evidence="1 2">HPQL</strain>
    </source>
</reference>
<sequence>MKFNWGHGILVALVSFIIFIVGLVVYFTQTMQNSELITDNYYQEELMYQQVIDAKNRAAALEEIPSVQLQSSGIEISFPEDINNDNAHFSFYLYRTDDKNLDVQQHFKLNAHRYTIPSAVLKRGSYTLKLSWNKDGESYQVDYDIQWK</sequence>
<dbReference type="Pfam" id="PF05751">
    <property type="entry name" value="FixH"/>
    <property type="match status" value="1"/>
</dbReference>
<dbReference type="KEGG" id="bcad:DBX24_03675"/>
<accession>A0A6P1QTC8</accession>
<evidence type="ECO:0000313" key="2">
    <source>
        <dbReference type="Proteomes" id="UP000464318"/>
    </source>
</evidence>
<protein>
    <submittedName>
        <fullName evidence="1">Nitrogen fixation protein FixH</fullName>
    </submittedName>
</protein>
<gene>
    <name evidence="1" type="ORF">DBX24_03675</name>
</gene>
<evidence type="ECO:0000313" key="1">
    <source>
        <dbReference type="EMBL" id="QHN65059.1"/>
    </source>
</evidence>
<proteinExistence type="predicted"/>
<organism evidence="1 2">
    <name type="scientific">Bergeyella cardium</name>
    <dbReference type="NCBI Taxonomy" id="1585976"/>
    <lineage>
        <taxon>Bacteria</taxon>
        <taxon>Pseudomonadati</taxon>
        <taxon>Bacteroidota</taxon>
        <taxon>Flavobacteriia</taxon>
        <taxon>Flavobacteriales</taxon>
        <taxon>Weeksellaceae</taxon>
        <taxon>Bergeyella</taxon>
    </lineage>
</organism>
<dbReference type="EMBL" id="CP029149">
    <property type="protein sequence ID" value="QHN65059.1"/>
    <property type="molecule type" value="Genomic_DNA"/>
</dbReference>
<keyword evidence="2" id="KW-1185">Reference proteome</keyword>
<dbReference type="OrthoDB" id="1493774at2"/>
<name>A0A6P1QTC8_9FLAO</name>
<dbReference type="RefSeq" id="WP_160224019.1">
    <property type="nucleotide sequence ID" value="NZ_CP029149.1"/>
</dbReference>
<dbReference type="Proteomes" id="UP000464318">
    <property type="component" value="Chromosome"/>
</dbReference>
<dbReference type="InterPro" id="IPR008620">
    <property type="entry name" value="FixH"/>
</dbReference>